<comment type="cofactor">
    <cofactor evidence="1">
        <name>FAD</name>
        <dbReference type="ChEBI" id="CHEBI:57692"/>
    </cofactor>
</comment>
<evidence type="ECO:0000259" key="8">
    <source>
        <dbReference type="Pfam" id="PF05199"/>
    </source>
</evidence>
<keyword evidence="10" id="KW-1185">Reference proteome</keyword>
<dbReference type="InterPro" id="IPR000172">
    <property type="entry name" value="GMC_OxRdtase_N"/>
</dbReference>
<dbReference type="RefSeq" id="WP_188098143.1">
    <property type="nucleotide sequence ID" value="NZ_JAANIH010000008.1"/>
</dbReference>
<evidence type="ECO:0000259" key="7">
    <source>
        <dbReference type="Pfam" id="PF00890"/>
    </source>
</evidence>
<dbReference type="Pfam" id="PF05199">
    <property type="entry name" value="GMC_oxred_C"/>
    <property type="match status" value="1"/>
</dbReference>
<evidence type="ECO:0000256" key="3">
    <source>
        <dbReference type="ARBA" id="ARBA00022630"/>
    </source>
</evidence>
<evidence type="ECO:0000259" key="6">
    <source>
        <dbReference type="Pfam" id="PF00732"/>
    </source>
</evidence>
<organism evidence="9 10">
    <name type="scientific">Bradyrhizobium campsiandrae</name>
    <dbReference type="NCBI Taxonomy" id="1729892"/>
    <lineage>
        <taxon>Bacteria</taxon>
        <taxon>Pseudomonadati</taxon>
        <taxon>Pseudomonadota</taxon>
        <taxon>Alphaproteobacteria</taxon>
        <taxon>Hyphomicrobiales</taxon>
        <taxon>Nitrobacteraceae</taxon>
        <taxon>Bradyrhizobium</taxon>
    </lineage>
</organism>
<dbReference type="EMBL" id="JAATTO010000036">
    <property type="protein sequence ID" value="MBC9981392.1"/>
    <property type="molecule type" value="Genomic_DNA"/>
</dbReference>
<evidence type="ECO:0000256" key="5">
    <source>
        <dbReference type="ARBA" id="ARBA00023002"/>
    </source>
</evidence>
<dbReference type="PANTHER" id="PTHR42784:SF1">
    <property type="entry name" value="PYRANOSE 2-OXIDASE"/>
    <property type="match status" value="1"/>
</dbReference>
<dbReference type="Pfam" id="PF00890">
    <property type="entry name" value="FAD_binding_2"/>
    <property type="match status" value="1"/>
</dbReference>
<gene>
    <name evidence="9" type="ORF">HA482_24615</name>
</gene>
<comment type="similarity">
    <text evidence="2">Belongs to the GMC oxidoreductase family.</text>
</comment>
<keyword evidence="3" id="KW-0285">Flavoprotein</keyword>
<reference evidence="9 10" key="1">
    <citation type="journal article" date="2020" name="Arch. Microbiol.">
        <title>Bradyrhizobium campsiandrae sp. nov., a nitrogen-fixing bacterial strain isolated from a native leguminous tree from the Amazon adapted to flooded conditions.</title>
        <authorList>
            <person name="Cabral Michel D."/>
            <person name="Martins da Costa E."/>
            <person name="Azarias Guimaraes A."/>
            <person name="Soares de Carvalho T."/>
            <person name="Santos de Castro Caputo P."/>
            <person name="Willems A."/>
            <person name="de Souza Moreira F.M."/>
        </authorList>
    </citation>
    <scope>NUCLEOTIDE SEQUENCE [LARGE SCALE GENOMIC DNA]</scope>
    <source>
        <strain evidence="10">INPA 384B</strain>
    </source>
</reference>
<protein>
    <submittedName>
        <fullName evidence="9">GMC family oxidoreductase</fullName>
    </submittedName>
</protein>
<feature type="domain" description="Glucose-methanol-choline oxidoreductase N-terminal" evidence="6">
    <location>
        <begin position="136"/>
        <end position="279"/>
    </location>
</feature>
<dbReference type="InterPro" id="IPR003953">
    <property type="entry name" value="FAD-dep_OxRdtase_2_FAD-bd"/>
</dbReference>
<dbReference type="Proteomes" id="UP000639516">
    <property type="component" value="Unassembled WGS sequence"/>
</dbReference>
<evidence type="ECO:0000313" key="9">
    <source>
        <dbReference type="EMBL" id="MBC9981392.1"/>
    </source>
</evidence>
<dbReference type="InterPro" id="IPR007867">
    <property type="entry name" value="GMC_OxRtase_C"/>
</dbReference>
<evidence type="ECO:0000313" key="10">
    <source>
        <dbReference type="Proteomes" id="UP000639516"/>
    </source>
</evidence>
<proteinExistence type="inferred from homology"/>
<dbReference type="Pfam" id="PF00732">
    <property type="entry name" value="GMC_oxred_N"/>
    <property type="match status" value="1"/>
</dbReference>
<dbReference type="SUPFAM" id="SSF51905">
    <property type="entry name" value="FAD/NAD(P)-binding domain"/>
    <property type="match status" value="1"/>
</dbReference>
<comment type="caution">
    <text evidence="9">The sequence shown here is derived from an EMBL/GenBank/DDBJ whole genome shotgun (WGS) entry which is preliminary data.</text>
</comment>
<evidence type="ECO:0000256" key="4">
    <source>
        <dbReference type="ARBA" id="ARBA00022827"/>
    </source>
</evidence>
<dbReference type="InterPro" id="IPR051473">
    <property type="entry name" value="P2Ox-like"/>
</dbReference>
<accession>A0ABR7UD88</accession>
<keyword evidence="4" id="KW-0274">FAD</keyword>
<sequence>MTDPVVDRLTIALAKVSASSLTSPFDAVVVGGGSAGITAARTLAEAGKHVALLEAGPLSLLTHVQSTDLRFDPGLVRSVQQALSYSPQLSGGGTFGSLIGCLGGRGLFWNGAAPRFSADDFEGWPISIGELNNHYEWAEAEFRVTTEYSAGRLSELLIARLKSAGLDARLGPYAVDCHQTASGWLGGTVGNGLAPLLRTTAVTTSGLISISTRAFARKILLSGDTASGVEAIDLATGAILQINARSVVLAAGAFESTRLALASGLPTPHNLAGRFISDHNFVRAYYPMNPADYLANTPEVSIIWIPADKMRGYQIEIHLPSDNLFLAKENGPWAPDRGPYYAAMVRSFAPIQPRADNFIEALPTDAPGSYRVTISLDADDQALAARQVAALEETRRALGADPAQVQNLPLGASHHESGGLIMGHEPASSVTDLYGRFWSTKRLIVCDSASWPSTSPANPHLTIVAIARRQAIQLASEL</sequence>
<dbReference type="Gene3D" id="3.50.50.60">
    <property type="entry name" value="FAD/NAD(P)-binding domain"/>
    <property type="match status" value="2"/>
</dbReference>
<keyword evidence="5" id="KW-0560">Oxidoreductase</keyword>
<evidence type="ECO:0000256" key="2">
    <source>
        <dbReference type="ARBA" id="ARBA00010790"/>
    </source>
</evidence>
<evidence type="ECO:0000256" key="1">
    <source>
        <dbReference type="ARBA" id="ARBA00001974"/>
    </source>
</evidence>
<dbReference type="InterPro" id="IPR036188">
    <property type="entry name" value="FAD/NAD-bd_sf"/>
</dbReference>
<name>A0ABR7UD88_9BRAD</name>
<dbReference type="PANTHER" id="PTHR42784">
    <property type="entry name" value="PYRANOSE 2-OXIDASE"/>
    <property type="match status" value="1"/>
</dbReference>
<feature type="domain" description="FAD-dependent oxidoreductase 2 FAD-binding" evidence="7">
    <location>
        <begin position="26"/>
        <end position="57"/>
    </location>
</feature>
<feature type="domain" description="Glucose-methanol-choline oxidoreductase C-terminal" evidence="8">
    <location>
        <begin position="353"/>
        <end position="467"/>
    </location>
</feature>